<name>A0AAD8Y5N9_9STRA</name>
<feature type="region of interest" description="Disordered" evidence="1">
    <location>
        <begin position="215"/>
        <end position="295"/>
    </location>
</feature>
<feature type="chain" id="PRO_5041910524" evidence="2">
    <location>
        <begin position="22"/>
        <end position="310"/>
    </location>
</feature>
<feature type="signal peptide" evidence="2">
    <location>
        <begin position="1"/>
        <end position="21"/>
    </location>
</feature>
<dbReference type="EMBL" id="JATAAI010000018">
    <property type="protein sequence ID" value="KAK1739570.1"/>
    <property type="molecule type" value="Genomic_DNA"/>
</dbReference>
<dbReference type="Proteomes" id="UP001224775">
    <property type="component" value="Unassembled WGS sequence"/>
</dbReference>
<evidence type="ECO:0000256" key="2">
    <source>
        <dbReference type="SAM" id="SignalP"/>
    </source>
</evidence>
<protein>
    <submittedName>
        <fullName evidence="3">Uncharacterized protein</fullName>
    </submittedName>
</protein>
<dbReference type="AlphaFoldDB" id="A0AAD8Y5N9"/>
<keyword evidence="4" id="KW-1185">Reference proteome</keyword>
<proteinExistence type="predicted"/>
<evidence type="ECO:0000256" key="1">
    <source>
        <dbReference type="SAM" id="MobiDB-lite"/>
    </source>
</evidence>
<keyword evidence="2" id="KW-0732">Signal</keyword>
<organism evidence="3 4">
    <name type="scientific">Skeletonema marinoi</name>
    <dbReference type="NCBI Taxonomy" id="267567"/>
    <lineage>
        <taxon>Eukaryota</taxon>
        <taxon>Sar</taxon>
        <taxon>Stramenopiles</taxon>
        <taxon>Ochrophyta</taxon>
        <taxon>Bacillariophyta</taxon>
        <taxon>Coscinodiscophyceae</taxon>
        <taxon>Thalassiosirophycidae</taxon>
        <taxon>Thalassiosirales</taxon>
        <taxon>Skeletonemataceae</taxon>
        <taxon>Skeletonema</taxon>
        <taxon>Skeletonema marinoi-dohrnii complex</taxon>
    </lineage>
</organism>
<feature type="compositionally biased region" description="Low complexity" evidence="1">
    <location>
        <begin position="244"/>
        <end position="254"/>
    </location>
</feature>
<evidence type="ECO:0000313" key="3">
    <source>
        <dbReference type="EMBL" id="KAK1739570.1"/>
    </source>
</evidence>
<sequence length="310" mass="33531">MGNRPSYAIASALIAAAGVQAQDSCSCSPTRFEFVLTLNQTCDTNDLNSTIDRGIINPQCLTAELDDLPPSANEGTVRRHLQDDPITNVTRITFLEFDSDGEKMAISNEYECTAGDSCYDGTVFKFDSVSSRLNTSLPLADQTALVPGGASLIIYGETESGKIMRNRIWWSYQLENCGRDTNPVQVDDKVGWVTVRDVASAWPVFCKRALGNPTIAPAEYEPTTTPSTPAPIDTANPQPPNPTPTGSTPAPTETNPLLPTYPTLSPKPTLSMKPTPSNTSTSSNGPTSTKFKVNQKLQVCKEQYKLEQTS</sequence>
<gene>
    <name evidence="3" type="ORF">QTG54_010113</name>
</gene>
<accession>A0AAD8Y5N9</accession>
<evidence type="ECO:0000313" key="4">
    <source>
        <dbReference type="Proteomes" id="UP001224775"/>
    </source>
</evidence>
<reference evidence="3" key="1">
    <citation type="submission" date="2023-06" db="EMBL/GenBank/DDBJ databases">
        <title>Survivors Of The Sea: Transcriptome response of Skeletonema marinoi to long-term dormancy.</title>
        <authorList>
            <person name="Pinder M.I.M."/>
            <person name="Kourtchenko O."/>
            <person name="Robertson E.K."/>
            <person name="Larsson T."/>
            <person name="Maumus F."/>
            <person name="Osuna-Cruz C.M."/>
            <person name="Vancaester E."/>
            <person name="Stenow R."/>
            <person name="Vandepoele K."/>
            <person name="Ploug H."/>
            <person name="Bruchert V."/>
            <person name="Godhe A."/>
            <person name="Topel M."/>
        </authorList>
    </citation>
    <scope>NUCLEOTIDE SEQUENCE</scope>
    <source>
        <strain evidence="3">R05AC</strain>
    </source>
</reference>
<feature type="compositionally biased region" description="Low complexity" evidence="1">
    <location>
        <begin position="274"/>
        <end position="289"/>
    </location>
</feature>
<comment type="caution">
    <text evidence="3">The sequence shown here is derived from an EMBL/GenBank/DDBJ whole genome shotgun (WGS) entry which is preliminary data.</text>
</comment>